<dbReference type="AlphaFoldDB" id="A0A5B0QZ32"/>
<evidence type="ECO:0000313" key="5">
    <source>
        <dbReference type="Proteomes" id="UP000325313"/>
    </source>
</evidence>
<keyword evidence="4" id="KW-1185">Reference proteome</keyword>
<gene>
    <name evidence="2" type="ORF">PGT21_050094</name>
    <name evidence="3" type="ORF">PGTUg99_050065</name>
</gene>
<feature type="compositionally biased region" description="Basic and acidic residues" evidence="1">
    <location>
        <begin position="13"/>
        <end position="23"/>
    </location>
</feature>
<evidence type="ECO:0000313" key="3">
    <source>
        <dbReference type="EMBL" id="KAA1118558.1"/>
    </source>
</evidence>
<protein>
    <recommendedName>
        <fullName evidence="6">CCHC-type domain-containing protein</fullName>
    </recommendedName>
</protein>
<organism evidence="3 5">
    <name type="scientific">Puccinia graminis f. sp. tritici</name>
    <dbReference type="NCBI Taxonomy" id="56615"/>
    <lineage>
        <taxon>Eukaryota</taxon>
        <taxon>Fungi</taxon>
        <taxon>Dikarya</taxon>
        <taxon>Basidiomycota</taxon>
        <taxon>Pucciniomycotina</taxon>
        <taxon>Pucciniomycetes</taxon>
        <taxon>Pucciniales</taxon>
        <taxon>Pucciniaceae</taxon>
        <taxon>Puccinia</taxon>
    </lineage>
</organism>
<evidence type="ECO:0008006" key="6">
    <source>
        <dbReference type="Google" id="ProtNLM"/>
    </source>
</evidence>
<dbReference type="OrthoDB" id="2506424at2759"/>
<evidence type="ECO:0000313" key="4">
    <source>
        <dbReference type="Proteomes" id="UP000324748"/>
    </source>
</evidence>
<name>A0A5B0QZ32_PUCGR</name>
<comment type="caution">
    <text evidence="3">The sequence shown here is derived from an EMBL/GenBank/DDBJ whole genome shotgun (WGS) entry which is preliminary data.</text>
</comment>
<dbReference type="Proteomes" id="UP000324748">
    <property type="component" value="Unassembled WGS sequence"/>
</dbReference>
<proteinExistence type="predicted"/>
<dbReference type="Proteomes" id="UP000325313">
    <property type="component" value="Unassembled WGS sequence"/>
</dbReference>
<evidence type="ECO:0000256" key="1">
    <source>
        <dbReference type="SAM" id="MobiDB-lite"/>
    </source>
</evidence>
<evidence type="ECO:0000313" key="2">
    <source>
        <dbReference type="EMBL" id="KAA1076965.1"/>
    </source>
</evidence>
<feature type="region of interest" description="Disordered" evidence="1">
    <location>
        <begin position="1"/>
        <end position="56"/>
    </location>
</feature>
<dbReference type="EMBL" id="VSWC01000145">
    <property type="protein sequence ID" value="KAA1076965.1"/>
    <property type="molecule type" value="Genomic_DNA"/>
</dbReference>
<reference evidence="4 5" key="1">
    <citation type="submission" date="2019-05" db="EMBL/GenBank/DDBJ databases">
        <title>Emergence of the Ug99 lineage of the wheat stem rust pathogen through somatic hybridization.</title>
        <authorList>
            <person name="Li F."/>
            <person name="Upadhyaya N.M."/>
            <person name="Sperschneider J."/>
            <person name="Matny O."/>
            <person name="Nguyen-Phuc H."/>
            <person name="Mago R."/>
            <person name="Raley C."/>
            <person name="Miller M.E."/>
            <person name="Silverstein K.A.T."/>
            <person name="Henningsen E."/>
            <person name="Hirsch C.D."/>
            <person name="Visser B."/>
            <person name="Pretorius Z.A."/>
            <person name="Steffenson B.J."/>
            <person name="Schwessinger B."/>
            <person name="Dodds P.N."/>
            <person name="Figueroa M."/>
        </authorList>
    </citation>
    <scope>NUCLEOTIDE SEQUENCE [LARGE SCALE GENOMIC DNA]</scope>
    <source>
        <strain evidence="2">21-0</strain>
        <strain evidence="3 5">Ug99</strain>
    </source>
</reference>
<accession>A0A5B0QZ32</accession>
<dbReference type="EMBL" id="VDEP01000247">
    <property type="protein sequence ID" value="KAA1118558.1"/>
    <property type="molecule type" value="Genomic_DNA"/>
</dbReference>
<sequence length="431" mass="48279">MPPGMVNMPPEDLDSHPHNHEIEMTSSDMNNHNHNDPTPPSTSSNPPLNQSRHNPDNQGVLKIISKLIMNPEADGSVIITPDKVQLLKSLIGVEEFINVKTLNMMDKITSRLDAIEKTMSKTVAPNNPPPSTWSSVVKKSNPQLNNNIIRPPPTVRIINEFKPSFFIIRKTVPEAQAFAQKSPAQIIEKVNSILSDIDAKTEDGTPITIKGAVILPSGDVKFFTPTRFATNWLLEHKHEWTHLCDPVLITPQTSFPVIIHTVPISFTPSNKATIADLCRENNGMNTQSIQSMRWLGNPQANKKAHGSIIMNLLDKEIAKKIEKGGLFFKGLFFKGAHYKKSPMQCFQCLEIGHTAQVCKNTPLCKFCGDKHNSQDCNTDVPKESCIKCTQHEKETNPDNEIDENNPRFLHSPMSLKCPLKTKNFRRNIINQ</sequence>